<dbReference type="RefSeq" id="WP_185045426.1">
    <property type="nucleotide sequence ID" value="NZ_BAABFG010000005.1"/>
</dbReference>
<dbReference type="AlphaFoldDB" id="A0A7W7H6X7"/>
<dbReference type="InterPro" id="IPR046924">
    <property type="entry name" value="CATASP"/>
</dbReference>
<gene>
    <name evidence="3" type="ORF">BJY16_008604</name>
</gene>
<evidence type="ECO:0000256" key="1">
    <source>
        <dbReference type="SAM" id="MobiDB-lite"/>
    </source>
</evidence>
<name>A0A7W7H6X7_9ACTN</name>
<comment type="caution">
    <text evidence="3">The sequence shown here is derived from an EMBL/GenBank/DDBJ whole genome shotgun (WGS) entry which is preliminary data.</text>
</comment>
<dbReference type="EMBL" id="JACHNB010000001">
    <property type="protein sequence ID" value="MBB4745145.1"/>
    <property type="molecule type" value="Genomic_DNA"/>
</dbReference>
<evidence type="ECO:0000313" key="4">
    <source>
        <dbReference type="Proteomes" id="UP000546162"/>
    </source>
</evidence>
<keyword evidence="4" id="KW-1185">Reference proteome</keyword>
<organism evidence="3 4">
    <name type="scientific">Actinoplanes octamycinicus</name>
    <dbReference type="NCBI Taxonomy" id="135948"/>
    <lineage>
        <taxon>Bacteria</taxon>
        <taxon>Bacillati</taxon>
        <taxon>Actinomycetota</taxon>
        <taxon>Actinomycetes</taxon>
        <taxon>Micromonosporales</taxon>
        <taxon>Micromonosporaceae</taxon>
        <taxon>Actinoplanes</taxon>
    </lineage>
</organism>
<feature type="domain" description="CATRA-Associated Small Protein" evidence="2">
    <location>
        <begin position="14"/>
        <end position="98"/>
    </location>
</feature>
<reference evidence="3 4" key="1">
    <citation type="submission" date="2020-08" db="EMBL/GenBank/DDBJ databases">
        <title>Sequencing the genomes of 1000 actinobacteria strains.</title>
        <authorList>
            <person name="Klenk H.-P."/>
        </authorList>
    </citation>
    <scope>NUCLEOTIDE SEQUENCE [LARGE SCALE GENOMIC DNA]</scope>
    <source>
        <strain evidence="3 4">DSM 45809</strain>
    </source>
</reference>
<accession>A0A7W7H6X7</accession>
<feature type="region of interest" description="Disordered" evidence="1">
    <location>
        <begin position="92"/>
        <end position="119"/>
    </location>
</feature>
<feature type="compositionally biased region" description="Basic and acidic residues" evidence="1">
    <location>
        <begin position="107"/>
        <end position="119"/>
    </location>
</feature>
<evidence type="ECO:0000313" key="3">
    <source>
        <dbReference type="EMBL" id="MBB4745145.1"/>
    </source>
</evidence>
<protein>
    <recommendedName>
        <fullName evidence="2">CATRA-Associated Small Protein domain-containing protein</fullName>
    </recommendedName>
</protein>
<sequence>MDLPKHWDAESVAEAVDLLSDLVLYTLVPERWERVSEVLRRVGTALDTGDLDELRDATADLEIYGPERILRIGSTDKVGIPPRVLERRNELVHRLTGEPTPASVSRTEPEVGRDDQRAR</sequence>
<dbReference type="Proteomes" id="UP000546162">
    <property type="component" value="Unassembled WGS sequence"/>
</dbReference>
<proteinExistence type="predicted"/>
<dbReference type="Pfam" id="PF20271">
    <property type="entry name" value="CATASP"/>
    <property type="match status" value="1"/>
</dbReference>
<evidence type="ECO:0000259" key="2">
    <source>
        <dbReference type="Pfam" id="PF20271"/>
    </source>
</evidence>